<dbReference type="SUPFAM" id="SSF56925">
    <property type="entry name" value="OMPA-like"/>
    <property type="match status" value="1"/>
</dbReference>
<dbReference type="Proteomes" id="UP000001880">
    <property type="component" value="Chromosome"/>
</dbReference>
<organism evidence="4 5">
    <name type="scientific">Haliangium ochraceum (strain DSM 14365 / JCM 11303 / SMP-2)</name>
    <dbReference type="NCBI Taxonomy" id="502025"/>
    <lineage>
        <taxon>Bacteria</taxon>
        <taxon>Pseudomonadati</taxon>
        <taxon>Myxococcota</taxon>
        <taxon>Polyangia</taxon>
        <taxon>Haliangiales</taxon>
        <taxon>Kofleriaceae</taxon>
        <taxon>Haliangium</taxon>
    </lineage>
</organism>
<sequence length="189" mass="19413">MRRLISLLSAGLCCGASAAHAEGYISAGVGSDAELSGSLGERFDAAGLPTGRLGVGFRMGSFALEAVGIGSEMGAAGGFTAAGVADQSVLSLGVDAKLFMDLFAGLEVYGRVGVHRTWLSADETFEDPDYEGRGAALGAGLQYRFDLAPALPAALWVDFDHRALTLESDERSSLSGESEVLTFGASIAL</sequence>
<dbReference type="Pfam" id="PF13505">
    <property type="entry name" value="OMP_b-brl"/>
    <property type="match status" value="1"/>
</dbReference>
<gene>
    <name evidence="4" type="ordered locus">Hoch_2455</name>
</gene>
<evidence type="ECO:0000256" key="1">
    <source>
        <dbReference type="ARBA" id="ARBA00022729"/>
    </source>
</evidence>
<feature type="signal peptide" evidence="2">
    <location>
        <begin position="1"/>
        <end position="21"/>
    </location>
</feature>
<name>D0LKE3_HALO1</name>
<dbReference type="EMBL" id="CP001804">
    <property type="protein sequence ID" value="ACY14991.1"/>
    <property type="molecule type" value="Genomic_DNA"/>
</dbReference>
<dbReference type="InterPro" id="IPR027385">
    <property type="entry name" value="Beta-barrel_OMP"/>
</dbReference>
<dbReference type="AlphaFoldDB" id="D0LKE3"/>
<evidence type="ECO:0000313" key="5">
    <source>
        <dbReference type="Proteomes" id="UP000001880"/>
    </source>
</evidence>
<protein>
    <recommendedName>
        <fullName evidence="3">Outer membrane protein beta-barrel domain-containing protein</fullName>
    </recommendedName>
</protein>
<evidence type="ECO:0000313" key="4">
    <source>
        <dbReference type="EMBL" id="ACY14991.1"/>
    </source>
</evidence>
<dbReference type="InterPro" id="IPR011250">
    <property type="entry name" value="OMP/PagP_B-barrel"/>
</dbReference>
<dbReference type="RefSeq" id="WP_012827599.1">
    <property type="nucleotide sequence ID" value="NC_013440.1"/>
</dbReference>
<reference evidence="4 5" key="1">
    <citation type="journal article" date="2010" name="Stand. Genomic Sci.">
        <title>Complete genome sequence of Haliangium ochraceum type strain (SMP-2).</title>
        <authorList>
            <consortium name="US DOE Joint Genome Institute (JGI-PGF)"/>
            <person name="Ivanova N."/>
            <person name="Daum C."/>
            <person name="Lang E."/>
            <person name="Abt B."/>
            <person name="Kopitz M."/>
            <person name="Saunders E."/>
            <person name="Lapidus A."/>
            <person name="Lucas S."/>
            <person name="Glavina Del Rio T."/>
            <person name="Nolan M."/>
            <person name="Tice H."/>
            <person name="Copeland A."/>
            <person name="Cheng J.F."/>
            <person name="Chen F."/>
            <person name="Bruce D."/>
            <person name="Goodwin L."/>
            <person name="Pitluck S."/>
            <person name="Mavromatis K."/>
            <person name="Pati A."/>
            <person name="Mikhailova N."/>
            <person name="Chen A."/>
            <person name="Palaniappan K."/>
            <person name="Land M."/>
            <person name="Hauser L."/>
            <person name="Chang Y.J."/>
            <person name="Jeffries C.D."/>
            <person name="Detter J.C."/>
            <person name="Brettin T."/>
            <person name="Rohde M."/>
            <person name="Goker M."/>
            <person name="Bristow J."/>
            <person name="Markowitz V."/>
            <person name="Eisen J.A."/>
            <person name="Hugenholtz P."/>
            <person name="Kyrpides N.C."/>
            <person name="Klenk H.P."/>
        </authorList>
    </citation>
    <scope>NUCLEOTIDE SEQUENCE [LARGE SCALE GENOMIC DNA]</scope>
    <source>
        <strain evidence="5">DSM 14365 / CIP 107738 / JCM 11303 / AJ 13395 / SMP-2</strain>
    </source>
</reference>
<keyword evidence="5" id="KW-1185">Reference proteome</keyword>
<accession>D0LKE3</accession>
<feature type="chain" id="PRO_5003011452" description="Outer membrane protein beta-barrel domain-containing protein" evidence="2">
    <location>
        <begin position="22"/>
        <end position="189"/>
    </location>
</feature>
<evidence type="ECO:0000259" key="3">
    <source>
        <dbReference type="Pfam" id="PF13505"/>
    </source>
</evidence>
<proteinExistence type="predicted"/>
<dbReference type="STRING" id="502025.Hoch_2455"/>
<dbReference type="KEGG" id="hoh:Hoch_2455"/>
<evidence type="ECO:0000256" key="2">
    <source>
        <dbReference type="SAM" id="SignalP"/>
    </source>
</evidence>
<dbReference type="Gene3D" id="2.40.160.20">
    <property type="match status" value="1"/>
</dbReference>
<dbReference type="HOGENOM" id="CLU_1432733_0_0_7"/>
<keyword evidence="1 2" id="KW-0732">Signal</keyword>
<feature type="domain" description="Outer membrane protein beta-barrel" evidence="3">
    <location>
        <begin position="7"/>
        <end position="168"/>
    </location>
</feature>